<evidence type="ECO:0000313" key="1">
    <source>
        <dbReference type="EMBL" id="MCY9599842.1"/>
    </source>
</evidence>
<dbReference type="Proteomes" id="UP000288943">
    <property type="component" value="Chromosome"/>
</dbReference>
<reference evidence="2 3" key="1">
    <citation type="submission" date="2018-01" db="EMBL/GenBank/DDBJ databases">
        <title>The whole genome sequencing and assembly of Paenibacillus chitinolyticus KCCM 41400 strain.</title>
        <authorList>
            <person name="Kim J.-Y."/>
            <person name="Park M.-K."/>
            <person name="Lee Y.-J."/>
            <person name="Yi H."/>
            <person name="Bahn Y.-S."/>
            <person name="Kim J.F."/>
            <person name="Lee D.-W."/>
        </authorList>
    </citation>
    <scope>NUCLEOTIDE SEQUENCE [LARGE SCALE GENOMIC DNA]</scope>
    <source>
        <strain evidence="2 3">KCCM 41400</strain>
    </source>
</reference>
<dbReference type="GeneID" id="95376091"/>
<evidence type="ECO:0000313" key="3">
    <source>
        <dbReference type="Proteomes" id="UP000288943"/>
    </source>
</evidence>
<reference evidence="1 4" key="2">
    <citation type="submission" date="2022-05" db="EMBL/GenBank/DDBJ databases">
        <title>Genome Sequencing of Bee-Associated Microbes.</title>
        <authorList>
            <person name="Dunlap C."/>
        </authorList>
    </citation>
    <scope>NUCLEOTIDE SEQUENCE [LARGE SCALE GENOMIC DNA]</scope>
    <source>
        <strain evidence="1 4">NRRL B-23120</strain>
    </source>
</reference>
<dbReference type="AlphaFoldDB" id="A0A410WWT8"/>
<dbReference type="Proteomes" id="UP001527202">
    <property type="component" value="Unassembled WGS sequence"/>
</dbReference>
<accession>A0A410WWT8</accession>
<sequence>MDMNKDVKQLLYKMLNEVNIYPTDEQIAIVNRGRPHKCTFKQGKMYVYTFSFNGDYLKIGKAGSNSKARFYSQHYNPESSQSNLAKSIILDPAMEFYSLSSSTVGDWIKNNVDRIDIEIDAKLGVFTLNLIESILHCLYLPRYEGFKTQRADKM</sequence>
<proteinExistence type="predicted"/>
<name>A0A410WWT8_9BACL</name>
<evidence type="ECO:0000313" key="2">
    <source>
        <dbReference type="EMBL" id="QAV18885.1"/>
    </source>
</evidence>
<keyword evidence="4" id="KW-1185">Reference proteome</keyword>
<gene>
    <name evidence="1" type="ORF">M5X16_29260</name>
    <name evidence="2" type="ORF">PC41400_14835</name>
</gene>
<evidence type="ECO:0008006" key="5">
    <source>
        <dbReference type="Google" id="ProtNLM"/>
    </source>
</evidence>
<protein>
    <recommendedName>
        <fullName evidence="5">GIY-YIG domain-containing protein</fullName>
    </recommendedName>
</protein>
<evidence type="ECO:0000313" key="4">
    <source>
        <dbReference type="Proteomes" id="UP001527202"/>
    </source>
</evidence>
<organism evidence="2 3">
    <name type="scientific">Paenibacillus chitinolyticus</name>
    <dbReference type="NCBI Taxonomy" id="79263"/>
    <lineage>
        <taxon>Bacteria</taxon>
        <taxon>Bacillati</taxon>
        <taxon>Bacillota</taxon>
        <taxon>Bacilli</taxon>
        <taxon>Bacillales</taxon>
        <taxon>Paenibacillaceae</taxon>
        <taxon>Paenibacillus</taxon>
    </lineage>
</organism>
<dbReference type="EMBL" id="CP026520">
    <property type="protein sequence ID" value="QAV18885.1"/>
    <property type="molecule type" value="Genomic_DNA"/>
</dbReference>
<dbReference type="EMBL" id="JAMDMJ010000055">
    <property type="protein sequence ID" value="MCY9599842.1"/>
    <property type="molecule type" value="Genomic_DNA"/>
</dbReference>
<dbReference type="RefSeq" id="WP_053228654.1">
    <property type="nucleotide sequence ID" value="NZ_CP026520.1"/>
</dbReference>
<dbReference type="KEGG" id="pchi:PC41400_14835"/>
<dbReference type="OrthoDB" id="6057425at2"/>